<evidence type="ECO:0000256" key="1">
    <source>
        <dbReference type="SAM" id="MobiDB-lite"/>
    </source>
</evidence>
<accession>A0A8T4IKF9</accession>
<evidence type="ECO:0000313" key="2">
    <source>
        <dbReference type="EMBL" id="MBR7672408.1"/>
    </source>
</evidence>
<comment type="caution">
    <text evidence="2">The sequence shown here is derived from an EMBL/GenBank/DDBJ whole genome shotgun (WGS) entry which is preliminary data.</text>
</comment>
<dbReference type="EMBL" id="JAGSMN010000098">
    <property type="protein sequence ID" value="MBR7672408.1"/>
    <property type="molecule type" value="Genomic_DNA"/>
</dbReference>
<dbReference type="AlphaFoldDB" id="A0A8T4IKF9"/>
<feature type="region of interest" description="Disordered" evidence="1">
    <location>
        <begin position="124"/>
        <end position="156"/>
    </location>
</feature>
<keyword evidence="3" id="KW-1185">Reference proteome</keyword>
<proteinExistence type="predicted"/>
<sequence>MTVSAHLRARIQVRGAAIHHSTLLSDGAIPGLTGMSCVDDTVHLDVPEGEFRIDLLERPGQGTLLTFRAVFREEPPAEGTWWSSWETEIAAPAASPQVSGTLVAEINESRRRFAAALADARAHALASTATATGPGSGSAPDSRGPSAKGDGPLAAA</sequence>
<organism evidence="2 3">
    <name type="scientific">Streptomyces daliensis</name>
    <dbReference type="NCBI Taxonomy" id="299421"/>
    <lineage>
        <taxon>Bacteria</taxon>
        <taxon>Bacillati</taxon>
        <taxon>Actinomycetota</taxon>
        <taxon>Actinomycetes</taxon>
        <taxon>Kitasatosporales</taxon>
        <taxon>Streptomycetaceae</taxon>
        <taxon>Streptomyces</taxon>
    </lineage>
</organism>
<protein>
    <submittedName>
        <fullName evidence="2">Uncharacterized protein</fullName>
    </submittedName>
</protein>
<gene>
    <name evidence="2" type="ORF">KDA82_05045</name>
</gene>
<dbReference type="Proteomes" id="UP000675554">
    <property type="component" value="Unassembled WGS sequence"/>
</dbReference>
<reference evidence="2" key="1">
    <citation type="submission" date="2021-04" db="EMBL/GenBank/DDBJ databases">
        <title>Sequencing of actinobacteria type strains.</title>
        <authorList>
            <person name="Nguyen G.-S."/>
            <person name="Wentzel A."/>
        </authorList>
    </citation>
    <scope>NUCLEOTIDE SEQUENCE</scope>
    <source>
        <strain evidence="2">DSM 42095</strain>
    </source>
</reference>
<evidence type="ECO:0000313" key="3">
    <source>
        <dbReference type="Proteomes" id="UP000675554"/>
    </source>
</evidence>
<name>A0A8T4IKF9_9ACTN</name>